<accession>Q97HW9</accession>
<dbReference type="KEGG" id="cac:CA_C1887"/>
<evidence type="ECO:0000313" key="1">
    <source>
        <dbReference type="EMBL" id="AAK79851.1"/>
    </source>
</evidence>
<dbReference type="RefSeq" id="WP_010965192.1">
    <property type="nucleotide sequence ID" value="NC_003030.1"/>
</dbReference>
<dbReference type="Proteomes" id="UP000000814">
    <property type="component" value="Chromosome"/>
</dbReference>
<dbReference type="HOGENOM" id="CLU_164594_1_1_9"/>
<gene>
    <name evidence="1" type="ordered locus">CA_C1887</name>
</gene>
<dbReference type="PATRIC" id="fig|272562.8.peg.2090"/>
<dbReference type="GeneID" id="44998375"/>
<evidence type="ECO:0000313" key="2">
    <source>
        <dbReference type="Proteomes" id="UP000000814"/>
    </source>
</evidence>
<protein>
    <submittedName>
        <fullName evidence="1">Uncharacterized protein</fullName>
    </submittedName>
</protein>
<proteinExistence type="predicted"/>
<dbReference type="OrthoDB" id="2454603at2"/>
<dbReference type="PIR" id="H97132">
    <property type="entry name" value="H97132"/>
</dbReference>
<reference evidence="1 2" key="1">
    <citation type="journal article" date="2001" name="J. Bacteriol.">
        <title>Genome sequence and comparative analysis of the solvent-producing bacterium Clostridium acetobutylicum.</title>
        <authorList>
            <person name="Nolling J."/>
            <person name="Breton G."/>
            <person name="Omelchenko M.V."/>
            <person name="Makarova K.S."/>
            <person name="Zeng Q."/>
            <person name="Gibson R."/>
            <person name="Lee H.M."/>
            <person name="Dubois J."/>
            <person name="Qiu D."/>
            <person name="Hitti J."/>
            <person name="Wolf Y.I."/>
            <person name="Tatusov R.L."/>
            <person name="Sabathe F."/>
            <person name="Doucette-Stamm L."/>
            <person name="Soucaille P."/>
            <person name="Daly M.J."/>
            <person name="Bennett G.N."/>
            <person name="Koonin E.V."/>
            <person name="Smith D.R."/>
        </authorList>
    </citation>
    <scope>NUCLEOTIDE SEQUENCE [LARGE SCALE GENOMIC DNA]</scope>
    <source>
        <strain evidence="2">ATCC 824 / DSM 792 / JCM 1419 / LMG 5710 / VKM B-1787</strain>
    </source>
</reference>
<dbReference type="eggNOG" id="ENOG5031NGD">
    <property type="taxonomic scope" value="Bacteria"/>
</dbReference>
<dbReference type="AlphaFoldDB" id="Q97HW9"/>
<dbReference type="EMBL" id="AE001437">
    <property type="protein sequence ID" value="AAK79851.1"/>
    <property type="molecule type" value="Genomic_DNA"/>
</dbReference>
<keyword evidence="2" id="KW-1185">Reference proteome</keyword>
<sequence length="107" mass="12489">MTALSQILKTTGVPVSHLSYSGKETTYITYSYYNVRGGAYAENREIATIYHLQVDIWTKDTYEDLADQVRTLMIAAGYYRTDEKEYYEPETQIKHKIFDFEYAESSQ</sequence>
<name>Q97HW9_CLOAB</name>
<dbReference type="STRING" id="272562.CA_C1887"/>
<organism evidence="1 2">
    <name type="scientific">Clostridium acetobutylicum (strain ATCC 824 / DSM 792 / JCM 1419 / IAM 19013 / LMG 5710 / NBRC 13948 / NRRL B-527 / VKM B-1787 / 2291 / W)</name>
    <dbReference type="NCBI Taxonomy" id="272562"/>
    <lineage>
        <taxon>Bacteria</taxon>
        <taxon>Bacillati</taxon>
        <taxon>Bacillota</taxon>
        <taxon>Clostridia</taxon>
        <taxon>Eubacteriales</taxon>
        <taxon>Clostridiaceae</taxon>
        <taxon>Clostridium</taxon>
    </lineage>
</organism>